<reference evidence="5" key="1">
    <citation type="journal article" date="2020" name="ISME J.">
        <title>Gammaproteobacteria mediating utilization of methyl-, sulfur- and petroleum organic compounds in deep ocean hydrothermal plumes.</title>
        <authorList>
            <person name="Zhou Z."/>
            <person name="Liu Y."/>
            <person name="Pan J."/>
            <person name="Cron B.R."/>
            <person name="Toner B.M."/>
            <person name="Anantharaman K."/>
            <person name="Breier J.A."/>
            <person name="Dick G.J."/>
            <person name="Li M."/>
        </authorList>
    </citation>
    <scope>NUCLEOTIDE SEQUENCE</scope>
    <source>
        <strain evidence="5">SZUA-1385</strain>
    </source>
</reference>
<dbReference type="Gene3D" id="1.10.10.10">
    <property type="entry name" value="Winged helix-like DNA-binding domain superfamily/Winged helix DNA-binding domain"/>
    <property type="match status" value="1"/>
</dbReference>
<dbReference type="PANTHER" id="PTHR38465">
    <property type="entry name" value="HTH-TYPE TRANSCRIPTIONAL REGULATOR MJ1563-RELATED"/>
    <property type="match status" value="1"/>
</dbReference>
<dbReference type="Gene3D" id="1.10.287.450">
    <property type="entry name" value="Helix hairpin bin"/>
    <property type="match status" value="1"/>
</dbReference>
<gene>
    <name evidence="5" type="ORF">EYG76_01295</name>
</gene>
<dbReference type="PANTHER" id="PTHR38465:SF1">
    <property type="entry name" value="HTH-TYPE TRANSCRIPTIONAL REGULATOR MJ1563-RELATED"/>
    <property type="match status" value="1"/>
</dbReference>
<dbReference type="EMBL" id="DQSV01000026">
    <property type="protein sequence ID" value="HIP16928.1"/>
    <property type="molecule type" value="Genomic_DNA"/>
</dbReference>
<accession>A0A832YSU9</accession>
<protein>
    <submittedName>
        <fullName evidence="5">ArsR family transcriptional regulator</fullName>
    </submittedName>
</protein>
<evidence type="ECO:0000313" key="5">
    <source>
        <dbReference type="EMBL" id="HIP16928.1"/>
    </source>
</evidence>
<keyword evidence="2" id="KW-0238">DNA-binding</keyword>
<evidence type="ECO:0000256" key="3">
    <source>
        <dbReference type="ARBA" id="ARBA00023163"/>
    </source>
</evidence>
<dbReference type="Proteomes" id="UP000605144">
    <property type="component" value="Unassembled WGS sequence"/>
</dbReference>
<feature type="domain" description="HTH arsR-type" evidence="4">
    <location>
        <begin position="33"/>
        <end position="70"/>
    </location>
</feature>
<dbReference type="InterPro" id="IPR001845">
    <property type="entry name" value="HTH_ArsR_DNA-bd_dom"/>
</dbReference>
<dbReference type="SUPFAM" id="SSF46785">
    <property type="entry name" value="Winged helix' DNA-binding domain"/>
    <property type="match status" value="1"/>
</dbReference>
<organism evidence="5 6">
    <name type="scientific">Methanothermococcus okinawensis</name>
    <dbReference type="NCBI Taxonomy" id="155863"/>
    <lineage>
        <taxon>Archaea</taxon>
        <taxon>Methanobacteriati</taxon>
        <taxon>Methanobacteriota</taxon>
        <taxon>Methanomada group</taxon>
        <taxon>Methanococci</taxon>
        <taxon>Methanococcales</taxon>
        <taxon>Methanococcaceae</taxon>
        <taxon>Methanothermococcus</taxon>
    </lineage>
</organism>
<evidence type="ECO:0000256" key="1">
    <source>
        <dbReference type="ARBA" id="ARBA00023015"/>
    </source>
</evidence>
<dbReference type="GO" id="GO:0003700">
    <property type="term" value="F:DNA-binding transcription factor activity"/>
    <property type="evidence" value="ECO:0007669"/>
    <property type="project" value="InterPro"/>
</dbReference>
<evidence type="ECO:0000259" key="4">
    <source>
        <dbReference type="Pfam" id="PF01022"/>
    </source>
</evidence>
<dbReference type="CDD" id="cd00090">
    <property type="entry name" value="HTH_ARSR"/>
    <property type="match status" value="1"/>
</dbReference>
<evidence type="ECO:0000313" key="6">
    <source>
        <dbReference type="Proteomes" id="UP000605144"/>
    </source>
</evidence>
<dbReference type="InterPro" id="IPR036390">
    <property type="entry name" value="WH_DNA-bd_sf"/>
</dbReference>
<dbReference type="InterPro" id="IPR036388">
    <property type="entry name" value="WH-like_DNA-bd_sf"/>
</dbReference>
<dbReference type="InterPro" id="IPR011991">
    <property type="entry name" value="ArsR-like_HTH"/>
</dbReference>
<name>A0A832YSU9_9EURY</name>
<evidence type="ECO:0000256" key="2">
    <source>
        <dbReference type="ARBA" id="ARBA00023125"/>
    </source>
</evidence>
<keyword evidence="1" id="KW-0805">Transcription regulation</keyword>
<dbReference type="InterPro" id="IPR026282">
    <property type="entry name" value="MJ1563"/>
</dbReference>
<comment type="caution">
    <text evidence="5">The sequence shown here is derived from an EMBL/GenBank/DDBJ whole genome shotgun (WGS) entry which is preliminary data.</text>
</comment>
<dbReference type="Pfam" id="PF01022">
    <property type="entry name" value="HTH_5"/>
    <property type="match status" value="1"/>
</dbReference>
<dbReference type="AlphaFoldDB" id="A0A832YSU9"/>
<proteinExistence type="predicted"/>
<dbReference type="InterPro" id="IPR052362">
    <property type="entry name" value="HTH-GbsR_regulator"/>
</dbReference>
<keyword evidence="3" id="KW-0804">Transcription</keyword>
<dbReference type="PIRSF" id="PIRSF006707">
    <property type="entry name" value="MJ1563"/>
    <property type="match status" value="1"/>
</dbReference>
<sequence>MEDVKKTIIELFTDIAKIHGHNKSFGEIYATIYLADKPLCIDDIVRELGMSKGNVSMNLNKLEDMGFIKKIWIKGDRKNYYQCAEGFSSYRDIVEKKYKVIINACDKLEKIYESSSEAEKKIISKKLKHVKQMKKISKKVLELLKDIED</sequence>
<dbReference type="GO" id="GO:0003677">
    <property type="term" value="F:DNA binding"/>
    <property type="evidence" value="ECO:0007669"/>
    <property type="project" value="UniProtKB-KW"/>
</dbReference>